<gene>
    <name evidence="7" type="ORF">AB986_10990</name>
</gene>
<dbReference type="InterPro" id="IPR051598">
    <property type="entry name" value="TSUP/Inactive_protease-like"/>
</dbReference>
<dbReference type="Pfam" id="PF01925">
    <property type="entry name" value="TauE"/>
    <property type="match status" value="1"/>
</dbReference>
<evidence type="ECO:0000256" key="3">
    <source>
        <dbReference type="ARBA" id="ARBA00022692"/>
    </source>
</evidence>
<feature type="transmembrane region" description="Helical" evidence="6">
    <location>
        <begin position="184"/>
        <end position="202"/>
    </location>
</feature>
<dbReference type="RefSeq" id="WP_048312804.1">
    <property type="nucleotide sequence ID" value="NZ_CP119526.1"/>
</dbReference>
<dbReference type="PANTHER" id="PTHR43701:SF13">
    <property type="entry name" value="MEMBRANE TRANSPORTER PROTEIN YRKJ-RELATED"/>
    <property type="match status" value="1"/>
</dbReference>
<dbReference type="PANTHER" id="PTHR43701">
    <property type="entry name" value="MEMBRANE TRANSPORTER PROTEIN MJ0441-RELATED"/>
    <property type="match status" value="1"/>
</dbReference>
<reference evidence="7" key="1">
    <citation type="submission" date="2015-06" db="EMBL/GenBank/DDBJ databases">
        <authorList>
            <person name="Liu B."/>
            <person name="Wang J."/>
            <person name="Zhu Y."/>
            <person name="Liu G."/>
            <person name="Chen Q."/>
            <person name="Zheng C."/>
            <person name="Che J."/>
            <person name="Ge C."/>
            <person name="Shi H."/>
            <person name="Pan Z."/>
            <person name="Liu X."/>
        </authorList>
    </citation>
    <scope>NUCLEOTIDE SEQUENCE [LARGE SCALE GENOMIC DNA]</scope>
    <source>
        <strain evidence="7">DSM 16346</strain>
    </source>
</reference>
<keyword evidence="4 6" id="KW-1133">Transmembrane helix</keyword>
<keyword evidence="6" id="KW-1003">Cell membrane</keyword>
<evidence type="ECO:0000313" key="8">
    <source>
        <dbReference type="Proteomes" id="UP000035996"/>
    </source>
</evidence>
<dbReference type="InterPro" id="IPR002781">
    <property type="entry name" value="TM_pro_TauE-like"/>
</dbReference>
<comment type="similarity">
    <text evidence="2 6">Belongs to the 4-toluene sulfonate uptake permease (TSUP) (TC 2.A.102) family.</text>
</comment>
<protein>
    <recommendedName>
        <fullName evidence="6">Probable membrane transporter protein</fullName>
    </recommendedName>
</protein>
<keyword evidence="3 6" id="KW-0812">Transmembrane</keyword>
<dbReference type="OrthoDB" id="9792581at2"/>
<accession>A0A0J6FTI6</accession>
<feature type="transmembrane region" description="Helical" evidence="6">
    <location>
        <begin position="83"/>
        <end position="101"/>
    </location>
</feature>
<name>A0A0J6FTI6_9BACL</name>
<feature type="transmembrane region" description="Helical" evidence="6">
    <location>
        <begin position="239"/>
        <end position="257"/>
    </location>
</feature>
<feature type="transmembrane region" description="Helical" evidence="6">
    <location>
        <begin position="108"/>
        <end position="127"/>
    </location>
</feature>
<dbReference type="EMBL" id="LELK01000004">
    <property type="protein sequence ID" value="KMM37642.1"/>
    <property type="molecule type" value="Genomic_DNA"/>
</dbReference>
<evidence type="ECO:0000256" key="6">
    <source>
        <dbReference type="RuleBase" id="RU363041"/>
    </source>
</evidence>
<evidence type="ECO:0000313" key="7">
    <source>
        <dbReference type="EMBL" id="KMM37642.1"/>
    </source>
</evidence>
<proteinExistence type="inferred from homology"/>
<dbReference type="STRING" id="157733.AB986_10990"/>
<evidence type="ECO:0000256" key="2">
    <source>
        <dbReference type="ARBA" id="ARBA00009142"/>
    </source>
</evidence>
<comment type="subcellular location">
    <subcellularLocation>
        <location evidence="6">Cell membrane</location>
        <topology evidence="6">Multi-pass membrane protein</topology>
    </subcellularLocation>
    <subcellularLocation>
        <location evidence="1">Membrane</location>
        <topology evidence="1">Multi-pass membrane protein</topology>
    </subcellularLocation>
</comment>
<keyword evidence="8" id="KW-1185">Reference proteome</keyword>
<dbReference type="Proteomes" id="UP000035996">
    <property type="component" value="Unassembled WGS sequence"/>
</dbReference>
<evidence type="ECO:0000256" key="4">
    <source>
        <dbReference type="ARBA" id="ARBA00022989"/>
    </source>
</evidence>
<comment type="caution">
    <text evidence="7">The sequence shown here is derived from an EMBL/GenBank/DDBJ whole genome shotgun (WGS) entry which is preliminary data.</text>
</comment>
<evidence type="ECO:0000256" key="5">
    <source>
        <dbReference type="ARBA" id="ARBA00023136"/>
    </source>
</evidence>
<feature type="transmembrane region" description="Helical" evidence="6">
    <location>
        <begin position="147"/>
        <end position="177"/>
    </location>
</feature>
<feature type="transmembrane region" description="Helical" evidence="6">
    <location>
        <begin position="38"/>
        <end position="71"/>
    </location>
</feature>
<dbReference type="GO" id="GO:0005886">
    <property type="term" value="C:plasma membrane"/>
    <property type="evidence" value="ECO:0007669"/>
    <property type="project" value="UniProtKB-SubCell"/>
</dbReference>
<feature type="transmembrane region" description="Helical" evidence="6">
    <location>
        <begin position="6"/>
        <end position="26"/>
    </location>
</feature>
<feature type="transmembrane region" description="Helical" evidence="6">
    <location>
        <begin position="208"/>
        <end position="227"/>
    </location>
</feature>
<keyword evidence="5 6" id="KW-0472">Membrane</keyword>
<evidence type="ECO:0000256" key="1">
    <source>
        <dbReference type="ARBA" id="ARBA00004141"/>
    </source>
</evidence>
<dbReference type="AlphaFoldDB" id="A0A0J6FTI6"/>
<sequence>MDYSIYFLTVIFLIGFVGSFVSGMVGIGGSIIKYPMLLYIPAFLGLSAFTAHEVAGISAVQVLFATIGGVWAYRKGGYLNKTLILYMGVSILIGSFIGGFGSKFMTDGGVNLVYGILATIAAIMMFIPKKDIDDIPMDQVTFNKWLAATFAFLVGIGAGIVGAAGAFILVPIMLLVLKIPTRMTIASSLAITFISSIGSTAGKVFTGQVLFIPAVVMIVASLIASPLGANFGKKVNTKVLQIILALLILGTAIKIWVELLG</sequence>
<dbReference type="PATRIC" id="fig|157733.3.peg.210"/>
<organism evidence="7 8">
    <name type="scientific">Guptibacillus hwajinpoensis</name>
    <dbReference type="NCBI Taxonomy" id="208199"/>
    <lineage>
        <taxon>Bacteria</taxon>
        <taxon>Bacillati</taxon>
        <taxon>Bacillota</taxon>
        <taxon>Bacilli</taxon>
        <taxon>Bacillales</taxon>
        <taxon>Guptibacillaceae</taxon>
        <taxon>Guptibacillus</taxon>
    </lineage>
</organism>